<keyword evidence="1" id="KW-1133">Transmembrane helix</keyword>
<evidence type="ECO:0000256" key="1">
    <source>
        <dbReference type="SAM" id="Phobius"/>
    </source>
</evidence>
<feature type="transmembrane region" description="Helical" evidence="1">
    <location>
        <begin position="47"/>
        <end position="67"/>
    </location>
</feature>
<accession>A0A2M8PEH4</accession>
<evidence type="ECO:0000313" key="3">
    <source>
        <dbReference type="EMBL" id="PJF42771.1"/>
    </source>
</evidence>
<dbReference type="EMBL" id="PGTM01000092">
    <property type="protein sequence ID" value="PJF35960.1"/>
    <property type="molecule type" value="Genomic_DNA"/>
</dbReference>
<keyword evidence="1" id="KW-0472">Membrane</keyword>
<dbReference type="AlphaFoldDB" id="A0A2M8PYY5"/>
<feature type="transmembrane region" description="Helical" evidence="1">
    <location>
        <begin position="73"/>
        <end position="92"/>
    </location>
</feature>
<gene>
    <name evidence="2" type="ORF">CUN49_07875</name>
    <name evidence="3" type="ORF">CUN50_02930</name>
</gene>
<proteinExistence type="predicted"/>
<evidence type="ECO:0000313" key="2">
    <source>
        <dbReference type="EMBL" id="PJF35960.1"/>
    </source>
</evidence>
<organism evidence="3 4">
    <name type="scientific">Candidatus Thermofonsia Clade 1 bacterium</name>
    <dbReference type="NCBI Taxonomy" id="2364210"/>
    <lineage>
        <taxon>Bacteria</taxon>
        <taxon>Bacillati</taxon>
        <taxon>Chloroflexota</taxon>
        <taxon>Candidatus Thermofontia</taxon>
        <taxon>Candidatus Thermofonsia Clade 1</taxon>
    </lineage>
</organism>
<dbReference type="EMBL" id="PGTL01000009">
    <property type="protein sequence ID" value="PJF42771.1"/>
    <property type="molecule type" value="Genomic_DNA"/>
</dbReference>
<sequence length="222" mass="24745">MIPYEKPKRESQLERAFNFTDADLKQNMQGKLSEAQIARLRQEAYQILYLVVGALAIIGFLALLSFRATASELLLLLSCLIAPAVIAFVFTVGTTESALSARTVSKVSGMIHLAYGMMPYQPPLPDDFQPVQRGVVFGYQAAYRLAIADREFRIDREQYEALSAAYGYYNVFFVPTLNKIVAVQRIELSEPETIAGLPVDLDVPANVTRGMLDDEDQELLRG</sequence>
<keyword evidence="1" id="KW-0812">Transmembrane</keyword>
<accession>A0A2M8PYY5</accession>
<evidence type="ECO:0000313" key="4">
    <source>
        <dbReference type="Proteomes" id="UP000228947"/>
    </source>
</evidence>
<protein>
    <submittedName>
        <fullName evidence="3">Uncharacterized protein</fullName>
    </submittedName>
</protein>
<dbReference type="Proteomes" id="UP000228947">
    <property type="component" value="Unassembled WGS sequence"/>
</dbReference>
<reference evidence="4 5" key="1">
    <citation type="submission" date="2017-11" db="EMBL/GenBank/DDBJ databases">
        <title>Evolution of Phototrophy in the Chloroflexi Phylum Driven by Horizontal Gene Transfer.</title>
        <authorList>
            <person name="Ward L.M."/>
            <person name="Hemp J."/>
            <person name="Shih P.M."/>
            <person name="Mcglynn S.E."/>
            <person name="Fischer W."/>
        </authorList>
    </citation>
    <scope>NUCLEOTIDE SEQUENCE [LARGE SCALE GENOMIC DNA]</scope>
    <source>
        <strain evidence="3">CP1_1M</strain>
        <strain evidence="2">JP3_13</strain>
    </source>
</reference>
<evidence type="ECO:0000313" key="5">
    <source>
        <dbReference type="Proteomes" id="UP000229681"/>
    </source>
</evidence>
<name>A0A2M8PYY5_9CHLR</name>
<comment type="caution">
    <text evidence="3">The sequence shown here is derived from an EMBL/GenBank/DDBJ whole genome shotgun (WGS) entry which is preliminary data.</text>
</comment>
<dbReference type="Proteomes" id="UP000229681">
    <property type="component" value="Unassembled WGS sequence"/>
</dbReference>